<evidence type="ECO:0000256" key="2">
    <source>
        <dbReference type="ARBA" id="ARBA00022801"/>
    </source>
</evidence>
<dbReference type="Proteomes" id="UP000318380">
    <property type="component" value="Unassembled WGS sequence"/>
</dbReference>
<evidence type="ECO:0000256" key="4">
    <source>
        <dbReference type="ARBA" id="ARBA00022840"/>
    </source>
</evidence>
<keyword evidence="3 5" id="KW-0347">Helicase</keyword>
<dbReference type="Gene3D" id="3.40.50.300">
    <property type="entry name" value="P-loop containing nucleotide triphosphate hydrolases"/>
    <property type="match status" value="2"/>
</dbReference>
<dbReference type="GO" id="GO:0016787">
    <property type="term" value="F:hydrolase activity"/>
    <property type="evidence" value="ECO:0007669"/>
    <property type="project" value="UniProtKB-UniRule"/>
</dbReference>
<dbReference type="GO" id="GO:0005829">
    <property type="term" value="C:cytosol"/>
    <property type="evidence" value="ECO:0007669"/>
    <property type="project" value="TreeGrafter"/>
</dbReference>
<gene>
    <name evidence="7" type="ORF">FB561_5687</name>
</gene>
<evidence type="ECO:0000256" key="5">
    <source>
        <dbReference type="PROSITE-ProRule" id="PRU00560"/>
    </source>
</evidence>
<proteinExistence type="predicted"/>
<dbReference type="InterPro" id="IPR014016">
    <property type="entry name" value="UvrD-like_ATP-bd"/>
</dbReference>
<evidence type="ECO:0000313" key="7">
    <source>
        <dbReference type="EMBL" id="TWD84497.1"/>
    </source>
</evidence>
<dbReference type="OrthoDB" id="9810135at2"/>
<evidence type="ECO:0000256" key="3">
    <source>
        <dbReference type="ARBA" id="ARBA00022806"/>
    </source>
</evidence>
<dbReference type="GO" id="GO:0043138">
    <property type="term" value="F:3'-5' DNA helicase activity"/>
    <property type="evidence" value="ECO:0007669"/>
    <property type="project" value="TreeGrafter"/>
</dbReference>
<dbReference type="PANTHER" id="PTHR11070:SF3">
    <property type="entry name" value="DNA 3'-5' HELICASE"/>
    <property type="match status" value="1"/>
</dbReference>
<keyword evidence="2 5" id="KW-0378">Hydrolase</keyword>
<dbReference type="GO" id="GO:0005524">
    <property type="term" value="F:ATP binding"/>
    <property type="evidence" value="ECO:0007669"/>
    <property type="project" value="UniProtKB-UniRule"/>
</dbReference>
<keyword evidence="1 5" id="KW-0547">Nucleotide-binding</keyword>
<protein>
    <submittedName>
        <fullName evidence="7">DNA helicase-2/ATP-dependent DNA helicase PcrA</fullName>
    </submittedName>
</protein>
<dbReference type="GO" id="GO:0000725">
    <property type="term" value="P:recombinational repair"/>
    <property type="evidence" value="ECO:0007669"/>
    <property type="project" value="TreeGrafter"/>
</dbReference>
<evidence type="ECO:0000259" key="6">
    <source>
        <dbReference type="PROSITE" id="PS51198"/>
    </source>
</evidence>
<accession>A0A561C0C6</accession>
<dbReference type="PROSITE" id="PS51198">
    <property type="entry name" value="UVRD_HELICASE_ATP_BIND"/>
    <property type="match status" value="1"/>
</dbReference>
<dbReference type="PANTHER" id="PTHR11070">
    <property type="entry name" value="UVRD / RECB / PCRA DNA HELICASE FAMILY MEMBER"/>
    <property type="match status" value="1"/>
</dbReference>
<keyword evidence="8" id="KW-1185">Reference proteome</keyword>
<dbReference type="EMBL" id="VIVK01000001">
    <property type="protein sequence ID" value="TWD84497.1"/>
    <property type="molecule type" value="Genomic_DNA"/>
</dbReference>
<dbReference type="GO" id="GO:0003677">
    <property type="term" value="F:DNA binding"/>
    <property type="evidence" value="ECO:0007669"/>
    <property type="project" value="InterPro"/>
</dbReference>
<evidence type="ECO:0000256" key="1">
    <source>
        <dbReference type="ARBA" id="ARBA00022741"/>
    </source>
</evidence>
<feature type="domain" description="UvrD-like helicase ATP-binding" evidence="6">
    <location>
        <begin position="11"/>
        <end position="282"/>
    </location>
</feature>
<dbReference type="InterPro" id="IPR000212">
    <property type="entry name" value="DNA_helicase_UvrD/REP"/>
</dbReference>
<comment type="caution">
    <text evidence="7">The sequence shown here is derived from an EMBL/GenBank/DDBJ whole genome shotgun (WGS) entry which is preliminary data.</text>
</comment>
<dbReference type="InterPro" id="IPR027417">
    <property type="entry name" value="P-loop_NTPase"/>
</dbReference>
<dbReference type="AlphaFoldDB" id="A0A561C0C6"/>
<dbReference type="Pfam" id="PF13245">
    <property type="entry name" value="AAA_19"/>
    <property type="match status" value="1"/>
</dbReference>
<name>A0A561C0C6_9ACTN</name>
<sequence length="617" mass="68336">MSPRIDSPSTPADEELQQILADPEIPGFTMIAGAGSGKTTSLVKALHHVISTRGRQFLANRQQIACITYTEIARQEIEDDLANSPIAHVSTIHSFLWTLVEPFQGDIRRWLDKNGRAALAELEDRYANAGARTQPKTLEALKRRIERRRDGLARLDNVEKFKFGVATSYGEGIVGYADVLKMVPELILNKPLFGKLIARRYPLVFVDESQDTFKAVVACLRHVAVTQKGHFCLGFFGDPVQKIYSTGIGTIVPEDGWRRVEKPENFRSPLRVLAVINSIRAEADGLEQISGLPADLQRDGEVTYFVFPLAADRNALLKKAQTWLEQHSEINAWQREDETKTLVITHRMAAGRLGFQALYDAFHGTRLQEGFTEGSAWPLTPFLSTLLPLVQAANSNRAELLPRLRKSSPLLRPENVDETTVRPTLATLAAGVDELVKTVADGGPGSVRKALSVAHERSLVELDDRLLQVLAEDPPESEDDEEQMLTALMRCDVAELEGYARYIGNDSPYSTQQGVKGAEYKDVIVVLDDDEGRHFQFSYNKYLGLENLSKAEAARGADEETSVDRTRRLLYVCASRATRALAIVLYAADVDAATKAMQDLLPGAHQVSTEDLASVET</sequence>
<evidence type="ECO:0000313" key="8">
    <source>
        <dbReference type="Proteomes" id="UP000318380"/>
    </source>
</evidence>
<dbReference type="SUPFAM" id="SSF52540">
    <property type="entry name" value="P-loop containing nucleoside triphosphate hydrolases"/>
    <property type="match status" value="1"/>
</dbReference>
<keyword evidence="4 5" id="KW-0067">ATP-binding</keyword>
<organism evidence="7 8">
    <name type="scientific">Kribbella amoyensis</name>
    <dbReference type="NCBI Taxonomy" id="996641"/>
    <lineage>
        <taxon>Bacteria</taxon>
        <taxon>Bacillati</taxon>
        <taxon>Actinomycetota</taxon>
        <taxon>Actinomycetes</taxon>
        <taxon>Propionibacteriales</taxon>
        <taxon>Kribbellaceae</taxon>
        <taxon>Kribbella</taxon>
    </lineage>
</organism>
<feature type="binding site" evidence="5">
    <location>
        <begin position="32"/>
        <end position="39"/>
    </location>
    <ligand>
        <name>ATP</name>
        <dbReference type="ChEBI" id="CHEBI:30616"/>
    </ligand>
</feature>
<reference evidence="7 8" key="1">
    <citation type="submission" date="2019-06" db="EMBL/GenBank/DDBJ databases">
        <title>Sequencing the genomes of 1000 actinobacteria strains.</title>
        <authorList>
            <person name="Klenk H.-P."/>
        </authorList>
    </citation>
    <scope>NUCLEOTIDE SEQUENCE [LARGE SCALE GENOMIC DNA]</scope>
    <source>
        <strain evidence="7 8">DSM 24683</strain>
    </source>
</reference>
<dbReference type="RefSeq" id="WP_145811892.1">
    <property type="nucleotide sequence ID" value="NZ_VIVK01000001.1"/>
</dbReference>